<dbReference type="Gene3D" id="2.40.30.170">
    <property type="match status" value="1"/>
</dbReference>
<keyword evidence="3" id="KW-0813">Transport</keyword>
<evidence type="ECO:0000256" key="5">
    <source>
        <dbReference type="ARBA" id="ARBA00022519"/>
    </source>
</evidence>
<keyword evidence="8 10" id="KW-0472">Membrane</keyword>
<evidence type="ECO:0000256" key="8">
    <source>
        <dbReference type="ARBA" id="ARBA00023136"/>
    </source>
</evidence>
<evidence type="ECO:0000313" key="13">
    <source>
        <dbReference type="Proteomes" id="UP000596827"/>
    </source>
</evidence>
<keyword evidence="13" id="KW-1185">Reference proteome</keyword>
<comment type="similarity">
    <text evidence="2">Belongs to the membrane fusion protein (MFP) (TC 8.A.1) family.</text>
</comment>
<dbReference type="RefSeq" id="WP_187079538.1">
    <property type="nucleotide sequence ID" value="NZ_JACORU010000001.1"/>
</dbReference>
<dbReference type="SUPFAM" id="SSF111369">
    <property type="entry name" value="HlyD-like secretion proteins"/>
    <property type="match status" value="2"/>
</dbReference>
<comment type="subcellular location">
    <subcellularLocation>
        <location evidence="1">Cell inner membrane</location>
        <topology evidence="1">Single-pass membrane protein</topology>
    </subcellularLocation>
</comment>
<dbReference type="Gene3D" id="2.40.50.100">
    <property type="match status" value="1"/>
</dbReference>
<dbReference type="Pfam" id="PF25885">
    <property type="entry name" value="HH_EMRA"/>
    <property type="match status" value="1"/>
</dbReference>
<evidence type="ECO:0000256" key="10">
    <source>
        <dbReference type="SAM" id="Phobius"/>
    </source>
</evidence>
<dbReference type="FunFam" id="2.40.30.170:FF:000003">
    <property type="entry name" value="Multidrug resistance protein A"/>
    <property type="match status" value="1"/>
</dbReference>
<evidence type="ECO:0000259" key="11">
    <source>
        <dbReference type="Pfam" id="PF25885"/>
    </source>
</evidence>
<dbReference type="GO" id="GO:0015721">
    <property type="term" value="P:bile acid and bile salt transport"/>
    <property type="evidence" value="ECO:0007669"/>
    <property type="project" value="UniProtKB-ARBA"/>
</dbReference>
<keyword evidence="7 10" id="KW-1133">Transmembrane helix</keyword>
<feature type="transmembrane region" description="Helical" evidence="10">
    <location>
        <begin position="24"/>
        <end position="44"/>
    </location>
</feature>
<comment type="caution">
    <text evidence="12">The sequence shown here is derived from an EMBL/GenBank/DDBJ whole genome shotgun (WGS) entry which is preliminary data.</text>
</comment>
<dbReference type="EMBL" id="JACORU010000001">
    <property type="protein sequence ID" value="MBC5763074.1"/>
    <property type="molecule type" value="Genomic_DNA"/>
</dbReference>
<feature type="domain" description="Multidrug export protein EmrA/FarA alpha-helical hairpin" evidence="11">
    <location>
        <begin position="96"/>
        <end position="229"/>
    </location>
</feature>
<evidence type="ECO:0000256" key="1">
    <source>
        <dbReference type="ARBA" id="ARBA00004377"/>
    </source>
</evidence>
<proteinExistence type="inferred from homology"/>
<dbReference type="GO" id="GO:1990961">
    <property type="term" value="P:xenobiotic detoxification by transmembrane export across the plasma membrane"/>
    <property type="evidence" value="ECO:0007669"/>
    <property type="project" value="UniProtKB-ARBA"/>
</dbReference>
<reference evidence="12" key="1">
    <citation type="submission" date="2020-08" db="EMBL/GenBank/DDBJ databases">
        <title>Ramlibacter sp. GTP1 16S ribosomal RNA gene genome sequencing and assembly.</title>
        <authorList>
            <person name="Kang M."/>
        </authorList>
    </citation>
    <scope>NUCLEOTIDE SEQUENCE</scope>
    <source>
        <strain evidence="12">GTP1</strain>
    </source>
</reference>
<evidence type="ECO:0000256" key="6">
    <source>
        <dbReference type="ARBA" id="ARBA00022692"/>
    </source>
</evidence>
<gene>
    <name evidence="12" type="ORF">H8R02_01315</name>
</gene>
<dbReference type="GO" id="GO:0005886">
    <property type="term" value="C:plasma membrane"/>
    <property type="evidence" value="ECO:0007669"/>
    <property type="project" value="UniProtKB-SubCell"/>
</dbReference>
<evidence type="ECO:0000313" key="12">
    <source>
        <dbReference type="EMBL" id="MBC5763074.1"/>
    </source>
</evidence>
<feature type="coiled-coil region" evidence="9">
    <location>
        <begin position="124"/>
        <end position="153"/>
    </location>
</feature>
<accession>A0A923M594</accession>
<dbReference type="PANTHER" id="PTHR30386">
    <property type="entry name" value="MEMBRANE FUSION SUBUNIT OF EMRAB-TOLC MULTIDRUG EFFLUX PUMP"/>
    <property type="match status" value="1"/>
</dbReference>
<name>A0A923M594_9BURK</name>
<dbReference type="GO" id="GO:0046677">
    <property type="term" value="P:response to antibiotic"/>
    <property type="evidence" value="ECO:0007669"/>
    <property type="project" value="UniProtKB-ARBA"/>
</dbReference>
<dbReference type="Proteomes" id="UP000596827">
    <property type="component" value="Unassembled WGS sequence"/>
</dbReference>
<dbReference type="InterPro" id="IPR058633">
    <property type="entry name" value="EmrA/FarA_HH"/>
</dbReference>
<evidence type="ECO:0000256" key="3">
    <source>
        <dbReference type="ARBA" id="ARBA00022448"/>
    </source>
</evidence>
<evidence type="ECO:0000256" key="7">
    <source>
        <dbReference type="ARBA" id="ARBA00022989"/>
    </source>
</evidence>
<dbReference type="AlphaFoldDB" id="A0A923M594"/>
<sequence length="411" mass="44118">MENASAAKPERGVELGNPRRRRGLLLVSALSIFMALGWGAYEWLVARRYESTDNAYVQGNVVQITPQIAGTVLAIYAEETDYVKAGQPLVKLDPADVQIALRQAEANLGVTVRQVQTVYANNAKLAAQVRLRQAEADRARAELQRARDDLARRAPLAANGAISKEELAHAHSQLATAQSAFEAAQASTATAREELASNQALTQGASVEEHPQVEAAAARLREAWIAARRASIPAPVDGYVAKRVVQLGQRVAAGAPLMSVVPLRQVWVEANFKEIQVRKIRIGQPVELTADLYGRRVKFHGKVEGLGVGTGAAFALLPAQNATGNWIKVVQRLPVRIALDPKEVVSNPLRVGLSMQATVNISSAEGKTLADASRAASEAQTPVFANGDDGADEAVRRIVNANRTAPSRARH</sequence>
<keyword evidence="5" id="KW-0997">Cell inner membrane</keyword>
<evidence type="ECO:0000256" key="4">
    <source>
        <dbReference type="ARBA" id="ARBA00022475"/>
    </source>
</evidence>
<dbReference type="Gene3D" id="1.10.287.470">
    <property type="entry name" value="Helix hairpin bin"/>
    <property type="match status" value="1"/>
</dbReference>
<protein>
    <submittedName>
        <fullName evidence="12">Efflux RND transporter periplasmic adaptor subunit</fullName>
    </submittedName>
</protein>
<keyword evidence="9" id="KW-0175">Coiled coil</keyword>
<dbReference type="PANTHER" id="PTHR30386:SF19">
    <property type="entry name" value="MULTIDRUG EXPORT PROTEIN EMRA-RELATED"/>
    <property type="match status" value="1"/>
</dbReference>
<organism evidence="12 13">
    <name type="scientific">Ramlibacter albus</name>
    <dbReference type="NCBI Taxonomy" id="2079448"/>
    <lineage>
        <taxon>Bacteria</taxon>
        <taxon>Pseudomonadati</taxon>
        <taxon>Pseudomonadota</taxon>
        <taxon>Betaproteobacteria</taxon>
        <taxon>Burkholderiales</taxon>
        <taxon>Comamonadaceae</taxon>
        <taxon>Ramlibacter</taxon>
    </lineage>
</organism>
<evidence type="ECO:0000256" key="2">
    <source>
        <dbReference type="ARBA" id="ARBA00009477"/>
    </source>
</evidence>
<evidence type="ECO:0000256" key="9">
    <source>
        <dbReference type="SAM" id="Coils"/>
    </source>
</evidence>
<dbReference type="InterPro" id="IPR050739">
    <property type="entry name" value="MFP"/>
</dbReference>
<keyword evidence="6 10" id="KW-0812">Transmembrane</keyword>
<keyword evidence="4" id="KW-1003">Cell membrane</keyword>